<dbReference type="OrthoDB" id="1739974at2"/>
<dbReference type="Proteomes" id="UP000191554">
    <property type="component" value="Unassembled WGS sequence"/>
</dbReference>
<gene>
    <name evidence="1" type="ORF">CLHUN_24530</name>
</gene>
<proteinExistence type="predicted"/>
<accession>A0A1V4SIZ4</accession>
<dbReference type="STRING" id="48256.CLHUN_24530"/>
<evidence type="ECO:0000313" key="2">
    <source>
        <dbReference type="Proteomes" id="UP000191554"/>
    </source>
</evidence>
<dbReference type="NCBIfam" id="TIGR04065">
    <property type="entry name" value="ocin_CLI_3235"/>
    <property type="match status" value="1"/>
</dbReference>
<dbReference type="RefSeq" id="WP_080064879.1">
    <property type="nucleotide sequence ID" value="NZ_MZGX01000015.1"/>
</dbReference>
<keyword evidence="2" id="KW-1185">Reference proteome</keyword>
<name>A0A1V4SIZ4_RUMHU</name>
<organism evidence="1 2">
    <name type="scientific">Ruminiclostridium hungatei</name>
    <name type="common">Clostridium hungatei</name>
    <dbReference type="NCBI Taxonomy" id="48256"/>
    <lineage>
        <taxon>Bacteria</taxon>
        <taxon>Bacillati</taxon>
        <taxon>Bacillota</taxon>
        <taxon>Clostridia</taxon>
        <taxon>Eubacteriales</taxon>
        <taxon>Oscillospiraceae</taxon>
        <taxon>Ruminiclostridium</taxon>
    </lineage>
</organism>
<evidence type="ECO:0000313" key="1">
    <source>
        <dbReference type="EMBL" id="OPX43733.1"/>
    </source>
</evidence>
<protein>
    <submittedName>
        <fullName evidence="1">Uncharacterized protein</fullName>
    </submittedName>
</protein>
<dbReference type="PROSITE" id="PS51257">
    <property type="entry name" value="PROKAR_LIPOPROTEIN"/>
    <property type="match status" value="1"/>
</dbReference>
<dbReference type="EMBL" id="MZGX01000015">
    <property type="protein sequence ID" value="OPX43733.1"/>
    <property type="molecule type" value="Genomic_DNA"/>
</dbReference>
<dbReference type="AlphaFoldDB" id="A0A1V4SIZ4"/>
<comment type="caution">
    <text evidence="1">The sequence shown here is derived from an EMBL/GenBank/DDBJ whole genome shotgun (WGS) entry which is preliminary data.</text>
</comment>
<sequence length="73" mass="7790">MRKLGKKAHEMLESVEAYCTCSSGCNVSCSCTCICNGTQYSAMTSYNGSTSTQSARSKDLASYHVTNGTSSNR</sequence>
<reference evidence="1 2" key="1">
    <citation type="submission" date="2017-03" db="EMBL/GenBank/DDBJ databases">
        <title>Genome sequence of Clostridium hungatei DSM 14427.</title>
        <authorList>
            <person name="Poehlein A."/>
            <person name="Daniel R."/>
        </authorList>
    </citation>
    <scope>NUCLEOTIDE SEQUENCE [LARGE SCALE GENOMIC DNA]</scope>
    <source>
        <strain evidence="1 2">DSM 14427</strain>
    </source>
</reference>
<dbReference type="InterPro" id="IPR023968">
    <property type="entry name" value="Bacteriocin_CLI3235"/>
</dbReference>